<evidence type="ECO:0000256" key="5">
    <source>
        <dbReference type="ARBA" id="ARBA00022691"/>
    </source>
</evidence>
<evidence type="ECO:0000256" key="2">
    <source>
        <dbReference type="ARBA" id="ARBA00006149"/>
    </source>
</evidence>
<dbReference type="OrthoDB" id="406152at2759"/>
<evidence type="ECO:0000313" key="8">
    <source>
        <dbReference type="Proteomes" id="UP000467700"/>
    </source>
</evidence>
<reference evidence="7 8" key="1">
    <citation type="submission" date="2020-01" db="EMBL/GenBank/DDBJ databases">
        <authorList>
            <person name="Gupta K D."/>
        </authorList>
    </citation>
    <scope>NUCLEOTIDE SEQUENCE [LARGE SCALE GENOMIC DNA]</scope>
</reference>
<dbReference type="InterPro" id="IPR004557">
    <property type="entry name" value="PrmC-related"/>
</dbReference>
<accession>A0A8S0W674</accession>
<gene>
    <name evidence="7" type="ORF">AAE3_LOCUS1095</name>
</gene>
<protein>
    <recommendedName>
        <fullName evidence="9">Methyltransferase small domain-containing protein</fullName>
    </recommendedName>
</protein>
<keyword evidence="5" id="KW-0949">S-adenosyl-L-methionine</keyword>
<dbReference type="GO" id="GO:0032259">
    <property type="term" value="P:methylation"/>
    <property type="evidence" value="ECO:0007669"/>
    <property type="project" value="UniProtKB-KW"/>
</dbReference>
<dbReference type="Gene3D" id="3.40.50.150">
    <property type="entry name" value="Vaccinia Virus protein VP39"/>
    <property type="match status" value="1"/>
</dbReference>
<proteinExistence type="inferred from homology"/>
<evidence type="ECO:0000256" key="4">
    <source>
        <dbReference type="ARBA" id="ARBA00022679"/>
    </source>
</evidence>
<dbReference type="EMBL" id="CACVBS010000002">
    <property type="protein sequence ID" value="CAA7258739.1"/>
    <property type="molecule type" value="Genomic_DNA"/>
</dbReference>
<dbReference type="Proteomes" id="UP000467700">
    <property type="component" value="Unassembled WGS sequence"/>
</dbReference>
<keyword evidence="3" id="KW-0489">Methyltransferase</keyword>
<evidence type="ECO:0000313" key="7">
    <source>
        <dbReference type="EMBL" id="CAA7258739.1"/>
    </source>
</evidence>
<dbReference type="GO" id="GO:0008276">
    <property type="term" value="F:protein methyltransferase activity"/>
    <property type="evidence" value="ECO:0007669"/>
    <property type="project" value="TreeGrafter"/>
</dbReference>
<dbReference type="NCBIfam" id="TIGR00537">
    <property type="entry name" value="hemK_rel_arch"/>
    <property type="match status" value="1"/>
</dbReference>
<dbReference type="GO" id="GO:0008757">
    <property type="term" value="F:S-adenosylmethionine-dependent methyltransferase activity"/>
    <property type="evidence" value="ECO:0007669"/>
    <property type="project" value="TreeGrafter"/>
</dbReference>
<evidence type="ECO:0008006" key="9">
    <source>
        <dbReference type="Google" id="ProtNLM"/>
    </source>
</evidence>
<evidence type="ECO:0000256" key="6">
    <source>
        <dbReference type="ARBA" id="ARBA00023242"/>
    </source>
</evidence>
<dbReference type="GO" id="GO:0035657">
    <property type="term" value="C:eRF1 methyltransferase complex"/>
    <property type="evidence" value="ECO:0007669"/>
    <property type="project" value="TreeGrafter"/>
</dbReference>
<dbReference type="PANTHER" id="PTHR45875">
    <property type="entry name" value="METHYLTRANSFERASE N6AMT1"/>
    <property type="match status" value="1"/>
</dbReference>
<dbReference type="GO" id="GO:0005634">
    <property type="term" value="C:nucleus"/>
    <property type="evidence" value="ECO:0007669"/>
    <property type="project" value="UniProtKB-SubCell"/>
</dbReference>
<evidence type="ECO:0000256" key="3">
    <source>
        <dbReference type="ARBA" id="ARBA00022603"/>
    </source>
</evidence>
<comment type="subcellular location">
    <subcellularLocation>
        <location evidence="1">Nucleus</location>
    </subcellularLocation>
</comment>
<comment type="similarity">
    <text evidence="2">Belongs to the eukaryotic/archaeal PrmC-related family.</text>
</comment>
<dbReference type="PANTHER" id="PTHR45875:SF1">
    <property type="entry name" value="METHYLTRANSFERASE N6AMT1"/>
    <property type="match status" value="1"/>
</dbReference>
<dbReference type="InterPro" id="IPR002052">
    <property type="entry name" value="DNA_methylase_N6_adenine_CS"/>
</dbReference>
<keyword evidence="4" id="KW-0808">Transferase</keyword>
<evidence type="ECO:0000256" key="1">
    <source>
        <dbReference type="ARBA" id="ARBA00004123"/>
    </source>
</evidence>
<sequence length="220" mass="24673">MIPTPDLSHLTSQDYDQVYEPAEDTFLLLDALEEDAKNLRDINACVCLEVGIRLCLELYWKNSWPFLYLCTDINPHACKCTVLTGKQNHIDLNVVNGSLVAPFGTRLANNVDVLLFNPPYVPTSEEEVSDAQLSRELGGSWAGGSDGMRITNVLLGRVEGLLSPEGRFYLVALKQNNVPQIVDTMRQKYGFLGEVVLQRRAGREHLFIIRFVRESKNSSS</sequence>
<keyword evidence="6" id="KW-0539">Nucleus</keyword>
<comment type="caution">
    <text evidence="7">The sequence shown here is derived from an EMBL/GenBank/DDBJ whole genome shotgun (WGS) entry which is preliminary data.</text>
</comment>
<dbReference type="GO" id="GO:0003676">
    <property type="term" value="F:nucleic acid binding"/>
    <property type="evidence" value="ECO:0007669"/>
    <property type="project" value="InterPro"/>
</dbReference>
<dbReference type="AlphaFoldDB" id="A0A8S0W674"/>
<dbReference type="SUPFAM" id="SSF53335">
    <property type="entry name" value="S-adenosyl-L-methionine-dependent methyltransferases"/>
    <property type="match status" value="1"/>
</dbReference>
<dbReference type="InterPro" id="IPR029063">
    <property type="entry name" value="SAM-dependent_MTases_sf"/>
</dbReference>
<dbReference type="PROSITE" id="PS00092">
    <property type="entry name" value="N6_MTASE"/>
    <property type="match status" value="1"/>
</dbReference>
<organism evidence="7 8">
    <name type="scientific">Cyclocybe aegerita</name>
    <name type="common">Black poplar mushroom</name>
    <name type="synonym">Agrocybe aegerita</name>
    <dbReference type="NCBI Taxonomy" id="1973307"/>
    <lineage>
        <taxon>Eukaryota</taxon>
        <taxon>Fungi</taxon>
        <taxon>Dikarya</taxon>
        <taxon>Basidiomycota</taxon>
        <taxon>Agaricomycotina</taxon>
        <taxon>Agaricomycetes</taxon>
        <taxon>Agaricomycetidae</taxon>
        <taxon>Agaricales</taxon>
        <taxon>Agaricineae</taxon>
        <taxon>Bolbitiaceae</taxon>
        <taxon>Cyclocybe</taxon>
    </lineage>
</organism>
<name>A0A8S0W674_CYCAE</name>
<keyword evidence="8" id="KW-1185">Reference proteome</keyword>
<dbReference type="InterPro" id="IPR052190">
    <property type="entry name" value="Euk-Arch_PrmC-MTase"/>
</dbReference>
<dbReference type="FunFam" id="3.40.50.150:FF:000077">
    <property type="entry name" value="HemK methyltransferase family member 2"/>
    <property type="match status" value="1"/>
</dbReference>